<protein>
    <recommendedName>
        <fullName evidence="2">HAUS augmin-like complex subunit 6 N-terminal domain-containing protein</fullName>
    </recommendedName>
</protein>
<feature type="region of interest" description="Disordered" evidence="1">
    <location>
        <begin position="557"/>
        <end position="576"/>
    </location>
</feature>
<evidence type="ECO:0000313" key="3">
    <source>
        <dbReference type="EMBL" id="CAB3232470.1"/>
    </source>
</evidence>
<dbReference type="Proteomes" id="UP000494256">
    <property type="component" value="Unassembled WGS sequence"/>
</dbReference>
<dbReference type="EMBL" id="CADEBD010000290">
    <property type="protein sequence ID" value="CAB3232470.1"/>
    <property type="molecule type" value="Genomic_DNA"/>
</dbReference>
<evidence type="ECO:0000256" key="1">
    <source>
        <dbReference type="SAM" id="MobiDB-lite"/>
    </source>
</evidence>
<accession>A0A8S0ZGS9</accession>
<dbReference type="AlphaFoldDB" id="A0A8S0ZGS9"/>
<reference evidence="3 4" key="1">
    <citation type="submission" date="2020-04" db="EMBL/GenBank/DDBJ databases">
        <authorList>
            <person name="Wallbank WR R."/>
            <person name="Pardo Diaz C."/>
            <person name="Kozak K."/>
            <person name="Martin S."/>
            <person name="Jiggins C."/>
            <person name="Moest M."/>
            <person name="Warren A I."/>
            <person name="Byers J.R.P. K."/>
            <person name="Montejo-Kovacevich G."/>
            <person name="Yen C E."/>
        </authorList>
    </citation>
    <scope>NUCLEOTIDE SEQUENCE [LARGE SCALE GENOMIC DNA]</scope>
</reference>
<dbReference type="InterPro" id="IPR028163">
    <property type="entry name" value="HAUS_6_N"/>
</dbReference>
<proteinExistence type="predicted"/>
<evidence type="ECO:0000313" key="4">
    <source>
        <dbReference type="Proteomes" id="UP000494256"/>
    </source>
</evidence>
<gene>
    <name evidence="3" type="ORF">APLA_LOCUS5672</name>
</gene>
<feature type="domain" description="HAUS augmin-like complex subunit 6 N-terminal" evidence="2">
    <location>
        <begin position="20"/>
        <end position="265"/>
    </location>
</feature>
<dbReference type="Pfam" id="PF14661">
    <property type="entry name" value="HAUS6_N"/>
    <property type="match status" value="1"/>
</dbReference>
<comment type="caution">
    <text evidence="3">The sequence shown here is derived from an EMBL/GenBank/DDBJ whole genome shotgun (WGS) entry which is preliminary data.</text>
</comment>
<organism evidence="3 4">
    <name type="scientific">Arctia plantaginis</name>
    <name type="common">Wood tiger moth</name>
    <name type="synonym">Phalaena plantaginis</name>
    <dbReference type="NCBI Taxonomy" id="874455"/>
    <lineage>
        <taxon>Eukaryota</taxon>
        <taxon>Metazoa</taxon>
        <taxon>Ecdysozoa</taxon>
        <taxon>Arthropoda</taxon>
        <taxon>Hexapoda</taxon>
        <taxon>Insecta</taxon>
        <taxon>Pterygota</taxon>
        <taxon>Neoptera</taxon>
        <taxon>Endopterygota</taxon>
        <taxon>Lepidoptera</taxon>
        <taxon>Glossata</taxon>
        <taxon>Ditrysia</taxon>
        <taxon>Noctuoidea</taxon>
        <taxon>Erebidae</taxon>
        <taxon>Arctiinae</taxon>
        <taxon>Arctia</taxon>
    </lineage>
</organism>
<evidence type="ECO:0000259" key="2">
    <source>
        <dbReference type="Pfam" id="PF14661"/>
    </source>
</evidence>
<name>A0A8S0ZGS9_ARCPL</name>
<dbReference type="OrthoDB" id="46868at2759"/>
<sequence length="804" mass="91874">MATFSSQKDLVATFKKETILNVGALRKLHTIPSELSKDIFKENALEKPTQNLFNHLSYYLMGIIDSQAARGLSWPLYDTKTERAFRNGLSNIISDYSNKGLLPPVMSSYLVNPGCYKVTLLIFQMSQLALQRTLLSKMCKEKQKKLYNDMTEMYKSDNKQTFTENIERATVILSSKFSNYISKRKKIEKIATIMSKKISEMETKLSSLKAQVYINDLVDGFLKKYDVDEITKKEILCIKNVNKPSKYFEVWLSDYDKKISEIESRWDEKMNPILKLALDTQCSTEMLIARQTGEADKSTYMLEFNPKTDDICTKELLCEVNTEQKYILKNIISNDQLNFPNLIRAFLVAVSYIQKNAEHSDEIYKFNTYLDTGRRQFSDIVTAMKVLLERVMKAEAKLPERSVSYSESRSLKDFIEIPPLPDLSDLKMGKDWQSQNIFDTFTPLNISKHQFNLQRKSRAMFTKPQSRPLLVAPFYQGPRDDFLKSVISCRVSSYNRSNTTQNFNMSLISQTNFRSNETIAECSSGFTKQQIMRLLSTKKSSSSKKFKYKTERPNNANIKKGGLFDESQHTSTDSNGLYRSYSSPNLFENREKKSKIGRKLSIMQEDCPLLEVSGISALEKNNSYGTPEGVVHLVNSRKLFDAASLPAISLTPVRETTNSNNKGSNTALHNFADVNLSKLHETVFDKEASKTETPTNNSQLIRKTSSLEKIINRFKKVRANVLTSAEKDDDFKTIVEEKENMNMVNIETCTANRVLLPDLLSPSYSILPNVKLETDEVVTRKPRESLGTALGVDHTFLDQFDLID</sequence>